<keyword evidence="4" id="KW-1185">Reference proteome</keyword>
<proteinExistence type="predicted"/>
<evidence type="ECO:0000313" key="3">
    <source>
        <dbReference type="EMBL" id="KAK1762471.1"/>
    </source>
</evidence>
<feature type="compositionally biased region" description="Acidic residues" evidence="1">
    <location>
        <begin position="75"/>
        <end position="84"/>
    </location>
</feature>
<dbReference type="EMBL" id="MU839037">
    <property type="protein sequence ID" value="KAK1762471.1"/>
    <property type="molecule type" value="Genomic_DNA"/>
</dbReference>
<dbReference type="RefSeq" id="XP_060278684.1">
    <property type="nucleotide sequence ID" value="XM_060425355.1"/>
</dbReference>
<evidence type="ECO:0000259" key="2">
    <source>
        <dbReference type="Pfam" id="PF20516"/>
    </source>
</evidence>
<accession>A0AAJ0BUV3</accession>
<dbReference type="GeneID" id="85308542"/>
<feature type="region of interest" description="Disordered" evidence="1">
    <location>
        <begin position="29"/>
        <end position="131"/>
    </location>
</feature>
<protein>
    <recommendedName>
        <fullName evidence="2">PD-(D/E)XK nuclease-like domain-containing protein</fullName>
    </recommendedName>
</protein>
<reference evidence="3" key="1">
    <citation type="submission" date="2023-06" db="EMBL/GenBank/DDBJ databases">
        <title>Genome-scale phylogeny and comparative genomics of the fungal order Sordariales.</title>
        <authorList>
            <consortium name="Lawrence Berkeley National Laboratory"/>
            <person name="Hensen N."/>
            <person name="Bonometti L."/>
            <person name="Westerberg I."/>
            <person name="Brannstrom I.O."/>
            <person name="Guillou S."/>
            <person name="Cros-Aarteil S."/>
            <person name="Calhoun S."/>
            <person name="Haridas S."/>
            <person name="Kuo A."/>
            <person name="Mondo S."/>
            <person name="Pangilinan J."/>
            <person name="Riley R."/>
            <person name="Labutti K."/>
            <person name="Andreopoulos B."/>
            <person name="Lipzen A."/>
            <person name="Chen C."/>
            <person name="Yanf M."/>
            <person name="Daum C."/>
            <person name="Ng V."/>
            <person name="Clum A."/>
            <person name="Steindorff A."/>
            <person name="Ohm R."/>
            <person name="Martin F."/>
            <person name="Silar P."/>
            <person name="Natvig D."/>
            <person name="Lalanne C."/>
            <person name="Gautier V."/>
            <person name="Ament-Velasquez S.L."/>
            <person name="Kruys A."/>
            <person name="Hutchinson M.I."/>
            <person name="Powell A.J."/>
            <person name="Barry K."/>
            <person name="Miller A.N."/>
            <person name="Grigoriev I.V."/>
            <person name="Debuchy R."/>
            <person name="Gladieux P."/>
            <person name="Thoren M.H."/>
            <person name="Johannesson H."/>
        </authorList>
    </citation>
    <scope>NUCLEOTIDE SEQUENCE</scope>
    <source>
        <strain evidence="3">8032-3</strain>
    </source>
</reference>
<feature type="domain" description="PD-(D/E)XK nuclease-like" evidence="2">
    <location>
        <begin position="200"/>
        <end position="457"/>
    </location>
</feature>
<dbReference type="Pfam" id="PF20516">
    <property type="entry name" value="PDDEXK_12"/>
    <property type="match status" value="1"/>
</dbReference>
<organism evidence="3 4">
    <name type="scientific">Phialemonium atrogriseum</name>
    <dbReference type="NCBI Taxonomy" id="1093897"/>
    <lineage>
        <taxon>Eukaryota</taxon>
        <taxon>Fungi</taxon>
        <taxon>Dikarya</taxon>
        <taxon>Ascomycota</taxon>
        <taxon>Pezizomycotina</taxon>
        <taxon>Sordariomycetes</taxon>
        <taxon>Sordariomycetidae</taxon>
        <taxon>Cephalothecales</taxon>
        <taxon>Cephalothecaceae</taxon>
        <taxon>Phialemonium</taxon>
    </lineage>
</organism>
<name>A0AAJ0BUV3_9PEZI</name>
<evidence type="ECO:0000313" key="4">
    <source>
        <dbReference type="Proteomes" id="UP001244011"/>
    </source>
</evidence>
<dbReference type="AlphaFoldDB" id="A0AAJ0BUV3"/>
<dbReference type="InterPro" id="IPR046797">
    <property type="entry name" value="PDDEXK_12"/>
</dbReference>
<feature type="compositionally biased region" description="Polar residues" evidence="1">
    <location>
        <begin position="51"/>
        <end position="64"/>
    </location>
</feature>
<evidence type="ECO:0000256" key="1">
    <source>
        <dbReference type="SAM" id="MobiDB-lite"/>
    </source>
</evidence>
<sequence>MPVDISAWLCDIPNDSLCAREIPVEPNRVKPVTVTRKRRRDPLTPPDLPLSVNSMQNSPDQATTPRAKRLRVDQLADDGDDLDADGPTPKPRRQRNTFASPPPAFTRSESSASQSTSHRSSRSGRSSPQKHMASLELVDNGIRQLGFSSSALPAELNELLAQVRRFARGRGILPQSYKTELATHKQASYFAEICEDDTCFSPARDNVGPAPTPDSVLRVLSRALECQVNYHPEATWNMMVHYEILCTALRSNGVPEFTDFLYFMPCTTAKIIGNYLPPTSPFKQIDFCLYFDPKFEPQDAAATTTTGSDAATAAAITATPQTNIATIIAKLRTSLPDQSINHTDFLPLRNRLIALSIETKKTGEGWDSATLQMGVWHASQWQLLHRLASRKGNPLPAFLPGIIIQGHDWNLVVTTWESGRTNLYTKITFGSTSDVMGIYQIVSTLQYLRHWACTSYWACVRHIIESCST</sequence>
<comment type="caution">
    <text evidence="3">The sequence shown here is derived from an EMBL/GenBank/DDBJ whole genome shotgun (WGS) entry which is preliminary data.</text>
</comment>
<gene>
    <name evidence="3" type="ORF">QBC33DRAFT_481469</name>
</gene>
<feature type="compositionally biased region" description="Low complexity" evidence="1">
    <location>
        <begin position="107"/>
        <end position="127"/>
    </location>
</feature>
<dbReference type="Proteomes" id="UP001244011">
    <property type="component" value="Unassembled WGS sequence"/>
</dbReference>